<sequence length="134" mass="14356">MRKGIPASEAAGGSDHKHLNKCKVSDCPCGCPVNAVPASRAHPVLAVVVLVHVAETGCSRNDQRDLRANELIVYDVPEEEGSRAGPPLHSHSGDVQCMKPEGSSEKRDHIFPSSDAYVCFLHDSRLATSDLLCV</sequence>
<accession>R0L4W6</accession>
<name>R0L4W6_ANAPL</name>
<protein>
    <submittedName>
        <fullName evidence="2">Uncharacterized protein</fullName>
    </submittedName>
</protein>
<evidence type="ECO:0000256" key="1">
    <source>
        <dbReference type="SAM" id="MobiDB-lite"/>
    </source>
</evidence>
<keyword evidence="3" id="KW-1185">Reference proteome</keyword>
<reference evidence="3" key="1">
    <citation type="journal article" date="2013" name="Nat. Genet.">
        <title>The duck genome and transcriptome provide insight into an avian influenza virus reservoir species.</title>
        <authorList>
            <person name="Huang Y."/>
            <person name="Li Y."/>
            <person name="Burt D.W."/>
            <person name="Chen H."/>
            <person name="Zhang Y."/>
            <person name="Qian W."/>
            <person name="Kim H."/>
            <person name="Gan S."/>
            <person name="Zhao Y."/>
            <person name="Li J."/>
            <person name="Yi K."/>
            <person name="Feng H."/>
            <person name="Zhu P."/>
            <person name="Li B."/>
            <person name="Liu Q."/>
            <person name="Fairley S."/>
            <person name="Magor K.E."/>
            <person name="Du Z."/>
            <person name="Hu X."/>
            <person name="Goodman L."/>
            <person name="Tafer H."/>
            <person name="Vignal A."/>
            <person name="Lee T."/>
            <person name="Kim K.W."/>
            <person name="Sheng Z."/>
            <person name="An Y."/>
            <person name="Searle S."/>
            <person name="Herrero J."/>
            <person name="Groenen M.A."/>
            <person name="Crooijmans R.P."/>
            <person name="Faraut T."/>
            <person name="Cai Q."/>
            <person name="Webster R.G."/>
            <person name="Aldridge J.R."/>
            <person name="Warren W.C."/>
            <person name="Bartschat S."/>
            <person name="Kehr S."/>
            <person name="Marz M."/>
            <person name="Stadler P.F."/>
            <person name="Smith J."/>
            <person name="Kraus R.H."/>
            <person name="Zhao Y."/>
            <person name="Ren L."/>
            <person name="Fei J."/>
            <person name="Morisson M."/>
            <person name="Kaiser P."/>
            <person name="Griffin D.K."/>
            <person name="Rao M."/>
            <person name="Pitel F."/>
            <person name="Wang J."/>
            <person name="Li N."/>
        </authorList>
    </citation>
    <scope>NUCLEOTIDE SEQUENCE [LARGE SCALE GENOMIC DNA]</scope>
</reference>
<gene>
    <name evidence="2" type="ORF">Anapl_16233</name>
</gene>
<dbReference type="Proteomes" id="UP000296049">
    <property type="component" value="Unassembled WGS sequence"/>
</dbReference>
<organism evidence="2 3">
    <name type="scientific">Anas platyrhynchos</name>
    <name type="common">Mallard</name>
    <name type="synonym">Anas boschas</name>
    <dbReference type="NCBI Taxonomy" id="8839"/>
    <lineage>
        <taxon>Eukaryota</taxon>
        <taxon>Metazoa</taxon>
        <taxon>Chordata</taxon>
        <taxon>Craniata</taxon>
        <taxon>Vertebrata</taxon>
        <taxon>Euteleostomi</taxon>
        <taxon>Archelosauria</taxon>
        <taxon>Archosauria</taxon>
        <taxon>Dinosauria</taxon>
        <taxon>Saurischia</taxon>
        <taxon>Theropoda</taxon>
        <taxon>Coelurosauria</taxon>
        <taxon>Aves</taxon>
        <taxon>Neognathae</taxon>
        <taxon>Galloanserae</taxon>
        <taxon>Anseriformes</taxon>
        <taxon>Anatidae</taxon>
        <taxon>Anatinae</taxon>
        <taxon>Anas</taxon>
    </lineage>
</organism>
<evidence type="ECO:0000313" key="2">
    <source>
        <dbReference type="EMBL" id="EOA96424.1"/>
    </source>
</evidence>
<dbReference type="EMBL" id="KB743999">
    <property type="protein sequence ID" value="EOA96424.1"/>
    <property type="molecule type" value="Genomic_DNA"/>
</dbReference>
<proteinExistence type="predicted"/>
<evidence type="ECO:0000313" key="3">
    <source>
        <dbReference type="Proteomes" id="UP000296049"/>
    </source>
</evidence>
<feature type="region of interest" description="Disordered" evidence="1">
    <location>
        <begin position="78"/>
        <end position="106"/>
    </location>
</feature>
<dbReference type="AlphaFoldDB" id="R0L4W6"/>